<gene>
    <name evidence="2" type="ORF">OCS_06840</name>
</gene>
<dbReference type="HOGENOM" id="CLU_1768655_0_0_1"/>
<dbReference type="EMBL" id="KE659531">
    <property type="protein sequence ID" value="EQK97446.1"/>
    <property type="molecule type" value="Genomic_DNA"/>
</dbReference>
<proteinExistence type="predicted"/>
<reference evidence="2 3" key="1">
    <citation type="journal article" date="2013" name="Chin. Sci. Bull.">
        <title>Genome survey uncovers the secrets of sex and lifestyle in caterpillar fungus.</title>
        <authorList>
            <person name="Hu X."/>
            <person name="Zhang Y."/>
            <person name="Xiao G."/>
            <person name="Zheng P."/>
            <person name="Xia Y."/>
            <person name="Zhang X."/>
            <person name="St Leger R.J."/>
            <person name="Liu X."/>
            <person name="Wang C."/>
        </authorList>
    </citation>
    <scope>NUCLEOTIDE SEQUENCE [LARGE SCALE GENOMIC DNA]</scope>
    <source>
        <strain evidence="3">Co18 / CGMCC 3.14243</strain>
        <tissue evidence="2">Fruit-body</tissue>
    </source>
</reference>
<evidence type="ECO:0000313" key="3">
    <source>
        <dbReference type="Proteomes" id="UP000019374"/>
    </source>
</evidence>
<dbReference type="Proteomes" id="UP000019374">
    <property type="component" value="Unassembled WGS sequence"/>
</dbReference>
<evidence type="ECO:0000313" key="2">
    <source>
        <dbReference type="EMBL" id="EQK97446.1"/>
    </source>
</evidence>
<feature type="compositionally biased region" description="Polar residues" evidence="1">
    <location>
        <begin position="1"/>
        <end position="26"/>
    </location>
</feature>
<accession>T5A6R4</accession>
<dbReference type="AlphaFoldDB" id="T5A6R4"/>
<name>T5A6R4_OPHSC</name>
<feature type="region of interest" description="Disordered" evidence="1">
    <location>
        <begin position="1"/>
        <end position="90"/>
    </location>
</feature>
<feature type="region of interest" description="Disordered" evidence="1">
    <location>
        <begin position="128"/>
        <end position="147"/>
    </location>
</feature>
<organism evidence="2 3">
    <name type="scientific">Ophiocordyceps sinensis (strain Co18 / CGMCC 3.14243)</name>
    <name type="common">Yarsagumba caterpillar fungus</name>
    <name type="synonym">Hirsutella sinensis</name>
    <dbReference type="NCBI Taxonomy" id="911162"/>
    <lineage>
        <taxon>Eukaryota</taxon>
        <taxon>Fungi</taxon>
        <taxon>Dikarya</taxon>
        <taxon>Ascomycota</taxon>
        <taxon>Pezizomycotina</taxon>
        <taxon>Sordariomycetes</taxon>
        <taxon>Hypocreomycetidae</taxon>
        <taxon>Hypocreales</taxon>
        <taxon>Ophiocordycipitaceae</taxon>
        <taxon>Ophiocordyceps</taxon>
    </lineage>
</organism>
<feature type="compositionally biased region" description="Low complexity" evidence="1">
    <location>
        <begin position="27"/>
        <end position="78"/>
    </location>
</feature>
<protein>
    <submittedName>
        <fullName evidence="2">Uncharacterized protein</fullName>
    </submittedName>
</protein>
<evidence type="ECO:0000256" key="1">
    <source>
        <dbReference type="SAM" id="MobiDB-lite"/>
    </source>
</evidence>
<sequence>MSRDAYSQSTAYGQVGYPSQQPAVNTPQSQGGYPPPGQVGRYQQMPQQTQQMPQLPQQMPQQMPQMPQQMPQQQMQPQNPGAAVPDAKKSGKGGLLLGAAGGLAGGAAGTALVGGVMRRHEGKYEEAYEEGFADSQHGYGDEGEDDY</sequence>